<comment type="caution">
    <text evidence="1">The sequence shown here is derived from an EMBL/GenBank/DDBJ whole genome shotgun (WGS) entry which is preliminary data.</text>
</comment>
<dbReference type="OrthoDB" id="5986583at2759"/>
<gene>
    <name evidence="1" type="ORF">OS493_032990</name>
</gene>
<keyword evidence="2" id="KW-1185">Reference proteome</keyword>
<reference evidence="1" key="1">
    <citation type="submission" date="2023-01" db="EMBL/GenBank/DDBJ databases">
        <title>Genome assembly of the deep-sea coral Lophelia pertusa.</title>
        <authorList>
            <person name="Herrera S."/>
            <person name="Cordes E."/>
        </authorList>
    </citation>
    <scope>NUCLEOTIDE SEQUENCE</scope>
    <source>
        <strain evidence="1">USNM1676648</strain>
        <tissue evidence="1">Polyp</tissue>
    </source>
</reference>
<evidence type="ECO:0000313" key="2">
    <source>
        <dbReference type="Proteomes" id="UP001163046"/>
    </source>
</evidence>
<accession>A0A9X0D7A0</accession>
<dbReference type="InterPro" id="IPR029034">
    <property type="entry name" value="Cystine-knot_cytokine"/>
</dbReference>
<organism evidence="1 2">
    <name type="scientific">Desmophyllum pertusum</name>
    <dbReference type="NCBI Taxonomy" id="174260"/>
    <lineage>
        <taxon>Eukaryota</taxon>
        <taxon>Metazoa</taxon>
        <taxon>Cnidaria</taxon>
        <taxon>Anthozoa</taxon>
        <taxon>Hexacorallia</taxon>
        <taxon>Scleractinia</taxon>
        <taxon>Caryophylliina</taxon>
        <taxon>Caryophylliidae</taxon>
        <taxon>Desmophyllum</taxon>
    </lineage>
</organism>
<dbReference type="AlphaFoldDB" id="A0A9X0D7A0"/>
<dbReference type="EMBL" id="MU825438">
    <property type="protein sequence ID" value="KAJ7389186.1"/>
    <property type="molecule type" value="Genomic_DNA"/>
</dbReference>
<evidence type="ECO:0000313" key="1">
    <source>
        <dbReference type="EMBL" id="KAJ7389186.1"/>
    </source>
</evidence>
<protein>
    <submittedName>
        <fullName evidence="1">Uncharacterized protein</fullName>
    </submittedName>
</protein>
<proteinExistence type="predicted"/>
<name>A0A9X0D7A0_9CNID</name>
<sequence length="258" mass="29684">MALQDFSKELPGRCRQEVSIHKKLRYQSTRVEASRSSEQCLKFCIWPEINAIGCVNCTSTEKYKETRKFLCNKLVRAIFSDSLDSSRTIVAKSLTAKRVDDSQEKFKQVALGLSLIVASLAQAEKGHPRNWRGLATCLDMQRANVSSAHDVLRFIHRHRYMIVPLSNPPTSQQNAPINRNTRHLSGTPQRSSKCPFTIEVVEDEDTVPRFLNRAICRGCDIKHCKPVMYTHQLLFRKCKNYWTWTKKALPVAYVWILD</sequence>
<dbReference type="SUPFAM" id="SSF57501">
    <property type="entry name" value="Cystine-knot cytokines"/>
    <property type="match status" value="1"/>
</dbReference>
<dbReference type="Proteomes" id="UP001163046">
    <property type="component" value="Unassembled WGS sequence"/>
</dbReference>